<comment type="caution">
    <text evidence="2">The sequence shown here is derived from an EMBL/GenBank/DDBJ whole genome shotgun (WGS) entry which is preliminary data.</text>
</comment>
<dbReference type="PANTHER" id="PTHR14202">
    <property type="entry name" value="60 KDA RIBONUCLEOPROTEIN SSA/RO"/>
    <property type="match status" value="1"/>
</dbReference>
<evidence type="ECO:0000313" key="2">
    <source>
        <dbReference type="EMBL" id="MPC24770.1"/>
    </source>
</evidence>
<dbReference type="SUPFAM" id="SSF53300">
    <property type="entry name" value="vWA-like"/>
    <property type="match status" value="1"/>
</dbReference>
<keyword evidence="3" id="KW-1185">Reference proteome</keyword>
<feature type="domain" description="RNA-binding protein RO60 vWA" evidence="1">
    <location>
        <begin position="16"/>
        <end position="152"/>
    </location>
</feature>
<accession>A0A5B7DTK7</accession>
<dbReference type="OrthoDB" id="6335833at2759"/>
<organism evidence="2 3">
    <name type="scientific">Portunus trituberculatus</name>
    <name type="common">Swimming crab</name>
    <name type="synonym">Neptunus trituberculatus</name>
    <dbReference type="NCBI Taxonomy" id="210409"/>
    <lineage>
        <taxon>Eukaryota</taxon>
        <taxon>Metazoa</taxon>
        <taxon>Ecdysozoa</taxon>
        <taxon>Arthropoda</taxon>
        <taxon>Crustacea</taxon>
        <taxon>Multicrustacea</taxon>
        <taxon>Malacostraca</taxon>
        <taxon>Eumalacostraca</taxon>
        <taxon>Eucarida</taxon>
        <taxon>Decapoda</taxon>
        <taxon>Pleocyemata</taxon>
        <taxon>Brachyura</taxon>
        <taxon>Eubrachyura</taxon>
        <taxon>Portunoidea</taxon>
        <taxon>Portunidae</taxon>
        <taxon>Portuninae</taxon>
        <taxon>Portunus</taxon>
    </lineage>
</organism>
<dbReference type="GO" id="GO:0003723">
    <property type="term" value="F:RNA binding"/>
    <property type="evidence" value="ECO:0007669"/>
    <property type="project" value="InterPro"/>
</dbReference>
<dbReference type="InterPro" id="IPR040322">
    <property type="entry name" value="TROVE2"/>
</dbReference>
<protein>
    <recommendedName>
        <fullName evidence="1">RNA-binding protein RO60 vWA domain-containing protein</fullName>
    </recommendedName>
</protein>
<dbReference type="InterPro" id="IPR036465">
    <property type="entry name" value="vWFA_dom_sf"/>
</dbReference>
<dbReference type="GO" id="GO:1990904">
    <property type="term" value="C:ribonucleoprotein complex"/>
    <property type="evidence" value="ECO:0007669"/>
    <property type="project" value="TreeGrafter"/>
</dbReference>
<reference evidence="2 3" key="1">
    <citation type="submission" date="2019-05" db="EMBL/GenBank/DDBJ databases">
        <title>Another draft genome of Portunus trituberculatus and its Hox gene families provides insights of decapod evolution.</title>
        <authorList>
            <person name="Jeong J.-H."/>
            <person name="Song I."/>
            <person name="Kim S."/>
            <person name="Choi T."/>
            <person name="Kim D."/>
            <person name="Ryu S."/>
            <person name="Kim W."/>
        </authorList>
    </citation>
    <scope>NUCLEOTIDE SEQUENCE [LARGE SCALE GENOMIC DNA]</scope>
    <source>
        <tissue evidence="2">Muscle</tissue>
    </source>
</reference>
<name>A0A5B7DTK7_PORTR</name>
<sequence>MYRCDSFLQVTGYEGAAATVLSLASGGTSPAATALAFSGTTFSELKLTEGITLPQLIDKFKETVIGEVNIERALKWAQEQQAETVVVLTHRLEQSVITAATEGLQRHNETNKTQTRLVLCGLCSRHLSVPHTNNLLVVLGFQQRTPTVIRAFHERHF</sequence>
<dbReference type="Gene3D" id="3.40.50.410">
    <property type="entry name" value="von Willebrand factor, type A domain"/>
    <property type="match status" value="1"/>
</dbReference>
<dbReference type="EMBL" id="VSRR010001371">
    <property type="protein sequence ID" value="MPC24770.1"/>
    <property type="molecule type" value="Genomic_DNA"/>
</dbReference>
<gene>
    <name evidence="2" type="ORF">E2C01_017863</name>
</gene>
<evidence type="ECO:0000259" key="1">
    <source>
        <dbReference type="Pfam" id="PF25045"/>
    </source>
</evidence>
<dbReference type="InterPro" id="IPR056800">
    <property type="entry name" value="vWA_Ro60"/>
</dbReference>
<dbReference type="Pfam" id="PF25045">
    <property type="entry name" value="vWA_Ro60"/>
    <property type="match status" value="1"/>
</dbReference>
<dbReference type="AlphaFoldDB" id="A0A5B7DTK7"/>
<dbReference type="PANTHER" id="PTHR14202:SF0">
    <property type="entry name" value="RNA-BINDING PROTEIN RO60"/>
    <property type="match status" value="1"/>
</dbReference>
<proteinExistence type="predicted"/>
<dbReference type="Proteomes" id="UP000324222">
    <property type="component" value="Unassembled WGS sequence"/>
</dbReference>
<evidence type="ECO:0000313" key="3">
    <source>
        <dbReference type="Proteomes" id="UP000324222"/>
    </source>
</evidence>